<dbReference type="EMBL" id="JAAFYZ010000263">
    <property type="protein sequence ID" value="MBS2553537.1"/>
    <property type="molecule type" value="Genomic_DNA"/>
</dbReference>
<feature type="domain" description="Amidohydrolase-related" evidence="2">
    <location>
        <begin position="51"/>
        <end position="391"/>
    </location>
</feature>
<dbReference type="InterPro" id="IPR006680">
    <property type="entry name" value="Amidohydro-rel"/>
</dbReference>
<evidence type="ECO:0000259" key="2">
    <source>
        <dbReference type="Pfam" id="PF01979"/>
    </source>
</evidence>
<dbReference type="Gene3D" id="1.20.58.520">
    <property type="entry name" value="Amidohydrolase"/>
    <property type="match status" value="1"/>
</dbReference>
<gene>
    <name evidence="3" type="ORF">KGQ19_42460</name>
</gene>
<dbReference type="SUPFAM" id="SSF51556">
    <property type="entry name" value="Metallo-dependent hydrolases"/>
    <property type="match status" value="1"/>
</dbReference>
<feature type="region of interest" description="Disordered" evidence="1">
    <location>
        <begin position="111"/>
        <end position="131"/>
    </location>
</feature>
<dbReference type="SUPFAM" id="SSF51338">
    <property type="entry name" value="Composite domain of metallo-dependent hydrolases"/>
    <property type="match status" value="1"/>
</dbReference>
<accession>A0ABS5L5D8</accession>
<dbReference type="Gene3D" id="2.30.40.10">
    <property type="entry name" value="Urease, subunit C, domain 1"/>
    <property type="match status" value="1"/>
</dbReference>
<protein>
    <submittedName>
        <fullName evidence="3">Amidohydrolase family protein</fullName>
    </submittedName>
</protein>
<dbReference type="Proteomes" id="UP000730482">
    <property type="component" value="Unassembled WGS sequence"/>
</dbReference>
<organism evidence="3 4">
    <name type="scientific">Catenulispora pinistramenti</name>
    <dbReference type="NCBI Taxonomy" id="2705254"/>
    <lineage>
        <taxon>Bacteria</taxon>
        <taxon>Bacillati</taxon>
        <taxon>Actinomycetota</taxon>
        <taxon>Actinomycetes</taxon>
        <taxon>Catenulisporales</taxon>
        <taxon>Catenulisporaceae</taxon>
        <taxon>Catenulispora</taxon>
    </lineage>
</organism>
<dbReference type="InterPro" id="IPR032466">
    <property type="entry name" value="Metal_Hydrolase"/>
</dbReference>
<dbReference type="InterPro" id="IPR011059">
    <property type="entry name" value="Metal-dep_hydrolase_composite"/>
</dbReference>
<reference evidence="3 4" key="1">
    <citation type="submission" date="2020-02" db="EMBL/GenBank/DDBJ databases">
        <title>Acidophilic actinobacteria isolated from forest soil.</title>
        <authorList>
            <person name="Golinska P."/>
        </authorList>
    </citation>
    <scope>NUCLEOTIDE SEQUENCE [LARGE SCALE GENOMIC DNA]</scope>
    <source>
        <strain evidence="3 4">NL8</strain>
    </source>
</reference>
<name>A0ABS5L5D8_9ACTN</name>
<dbReference type="Pfam" id="PF01979">
    <property type="entry name" value="Amidohydro_1"/>
    <property type="match status" value="1"/>
</dbReference>
<evidence type="ECO:0000256" key="1">
    <source>
        <dbReference type="SAM" id="MobiDB-lite"/>
    </source>
</evidence>
<proteinExistence type="predicted"/>
<comment type="caution">
    <text evidence="3">The sequence shown here is derived from an EMBL/GenBank/DDBJ whole genome shotgun (WGS) entry which is preliminary data.</text>
</comment>
<dbReference type="RefSeq" id="WP_212020201.1">
    <property type="nucleotide sequence ID" value="NZ_JAAFYZ010000263.1"/>
</dbReference>
<dbReference type="Gene3D" id="3.30.110.90">
    <property type="entry name" value="Amidohydrolase"/>
    <property type="match status" value="1"/>
</dbReference>
<dbReference type="Gene3D" id="3.40.50.10910">
    <property type="entry name" value="Amidohydrolase"/>
    <property type="match status" value="1"/>
</dbReference>
<evidence type="ECO:0000313" key="3">
    <source>
        <dbReference type="EMBL" id="MBS2553537.1"/>
    </source>
</evidence>
<dbReference type="PANTHER" id="PTHR43135:SF3">
    <property type="entry name" value="ALPHA-D-RIBOSE 1-METHYLPHOSPHONATE 5-TRIPHOSPHATE DIPHOSPHATASE"/>
    <property type="match status" value="1"/>
</dbReference>
<dbReference type="PANTHER" id="PTHR43135">
    <property type="entry name" value="ALPHA-D-RIBOSE 1-METHYLPHOSPHONATE 5-TRIPHOSPHATE DIPHOSPHATASE"/>
    <property type="match status" value="1"/>
</dbReference>
<evidence type="ECO:0000313" key="4">
    <source>
        <dbReference type="Proteomes" id="UP000730482"/>
    </source>
</evidence>
<dbReference type="InterPro" id="IPR051781">
    <property type="entry name" value="Metallo-dep_Hydrolase"/>
</dbReference>
<keyword evidence="4" id="KW-1185">Reference proteome</keyword>
<sequence>MDESFVISGARVFDGEKSRGRLDVRVVRGVIAAVGGPRDPGDQVIDGAGATLLPGLIDAHTHTDEAALRQALTFGITTELDLLSMAGQMGPLRRTVARSFDLADVRSASVGLTPADGHPHQLRKGQGDPAWPTAASVQEVPGFVADRIAEGADYLKVLIEDGRLLGGPVPVLSQDVLEAAVREAHANGLKVLAHALTLEATQRAVDAGVDALTHLFVDVPHTPGIVSRIAEAGVFVIPTLSTLASITGQSTGAELAADSRVRPKVPSVWLESLAETWHTAPAPNFAFALETVAALRAAGVDVLAGTDAAHLGAPGTTHGASLHGELGLLVRAGFTPVQALNAATALVARRFELADRGRIEPGLRADLVLVDGDPTTRIDDTLSVRAVWRQGVRLAVDPVTATA</sequence>